<dbReference type="RefSeq" id="WP_382236457.1">
    <property type="nucleotide sequence ID" value="NZ_JBHTCC010000004.1"/>
</dbReference>
<gene>
    <name evidence="2" type="ORF">ACFQO0_15600</name>
</gene>
<keyword evidence="3" id="KW-1185">Reference proteome</keyword>
<feature type="transmembrane region" description="Helical" evidence="1">
    <location>
        <begin position="83"/>
        <end position="101"/>
    </location>
</feature>
<evidence type="ECO:0000313" key="2">
    <source>
        <dbReference type="EMBL" id="MFC7299864.1"/>
    </source>
</evidence>
<dbReference type="Proteomes" id="UP001596379">
    <property type="component" value="Unassembled WGS sequence"/>
</dbReference>
<comment type="caution">
    <text evidence="2">The sequence shown here is derived from an EMBL/GenBank/DDBJ whole genome shotgun (WGS) entry which is preliminary data.</text>
</comment>
<feature type="transmembrane region" description="Helical" evidence="1">
    <location>
        <begin position="113"/>
        <end position="131"/>
    </location>
</feature>
<reference evidence="3" key="1">
    <citation type="journal article" date="2019" name="Int. J. Syst. Evol. Microbiol.">
        <title>The Global Catalogue of Microorganisms (GCM) 10K type strain sequencing project: providing services to taxonomists for standard genome sequencing and annotation.</title>
        <authorList>
            <consortium name="The Broad Institute Genomics Platform"/>
            <consortium name="The Broad Institute Genome Sequencing Center for Infectious Disease"/>
            <person name="Wu L."/>
            <person name="Ma J."/>
        </authorList>
    </citation>
    <scope>NUCLEOTIDE SEQUENCE [LARGE SCALE GENOMIC DNA]</scope>
    <source>
        <strain evidence="3">CCUG 36956</strain>
    </source>
</reference>
<protein>
    <recommendedName>
        <fullName evidence="4">DUF4345 domain-containing protein</fullName>
    </recommendedName>
</protein>
<feature type="transmembrane region" description="Helical" evidence="1">
    <location>
        <begin position="12"/>
        <end position="40"/>
    </location>
</feature>
<name>A0ABW2J8Q6_9BURK</name>
<evidence type="ECO:0000313" key="3">
    <source>
        <dbReference type="Proteomes" id="UP001596379"/>
    </source>
</evidence>
<keyword evidence="1" id="KW-0812">Transmembrane</keyword>
<dbReference type="EMBL" id="JBHTCC010000004">
    <property type="protein sequence ID" value="MFC7299864.1"/>
    <property type="molecule type" value="Genomic_DNA"/>
</dbReference>
<proteinExistence type="predicted"/>
<feature type="transmembrane region" description="Helical" evidence="1">
    <location>
        <begin position="52"/>
        <end position="71"/>
    </location>
</feature>
<keyword evidence="1" id="KW-1133">Transmembrane helix</keyword>
<accession>A0ABW2J8Q6</accession>
<organism evidence="2 3">
    <name type="scientific">Herminiimonas aquatilis</name>
    <dbReference type="NCBI Taxonomy" id="345342"/>
    <lineage>
        <taxon>Bacteria</taxon>
        <taxon>Pseudomonadati</taxon>
        <taxon>Pseudomonadota</taxon>
        <taxon>Betaproteobacteria</taxon>
        <taxon>Burkholderiales</taxon>
        <taxon>Oxalobacteraceae</taxon>
        <taxon>Herminiimonas</taxon>
    </lineage>
</organism>
<keyword evidence="1" id="KW-0472">Membrane</keyword>
<evidence type="ECO:0008006" key="4">
    <source>
        <dbReference type="Google" id="ProtNLM"/>
    </source>
</evidence>
<sequence>MIYYRYSELQKGILITAAVALCAFQIMLWGFGASIAIQALLRNPSILSDVEFWTIVVGGGYGLASLGLIVFWIERYAAFGIPLYVRIGVIAGAMLSIYMLVDSVLKNQNHFMALFFPLGPLTLLLICLFLISRLRKEHPLLINGDAEHSIPDL</sequence>
<evidence type="ECO:0000256" key="1">
    <source>
        <dbReference type="SAM" id="Phobius"/>
    </source>
</evidence>